<comment type="caution">
    <text evidence="8">The sequence shown here is derived from an EMBL/GenBank/DDBJ whole genome shotgun (WGS) entry which is preliminary data.</text>
</comment>
<feature type="transmembrane region" description="Helical" evidence="6">
    <location>
        <begin position="237"/>
        <end position="255"/>
    </location>
</feature>
<dbReference type="InterPro" id="IPR020846">
    <property type="entry name" value="MFS_dom"/>
</dbReference>
<dbReference type="PRINTS" id="PR01036">
    <property type="entry name" value="TCRTETB"/>
</dbReference>
<feature type="transmembrane region" description="Helical" evidence="6">
    <location>
        <begin position="82"/>
        <end position="104"/>
    </location>
</feature>
<accession>A0A2V2N0E7</accession>
<dbReference type="OrthoDB" id="117970at2157"/>
<dbReference type="InterPro" id="IPR036259">
    <property type="entry name" value="MFS_trans_sf"/>
</dbReference>
<dbReference type="EMBL" id="QGMY01000017">
    <property type="protein sequence ID" value="PWR70008.1"/>
    <property type="molecule type" value="Genomic_DNA"/>
</dbReference>
<comment type="subcellular location">
    <subcellularLocation>
        <location evidence="1">Membrane</location>
        <topology evidence="1">Multi-pass membrane protein</topology>
    </subcellularLocation>
</comment>
<evidence type="ECO:0000256" key="1">
    <source>
        <dbReference type="ARBA" id="ARBA00004141"/>
    </source>
</evidence>
<feature type="transmembrane region" description="Helical" evidence="6">
    <location>
        <begin position="457"/>
        <end position="476"/>
    </location>
</feature>
<feature type="transmembrane region" description="Helical" evidence="6">
    <location>
        <begin position="410"/>
        <end position="428"/>
    </location>
</feature>
<feature type="transmembrane region" description="Helical" evidence="6">
    <location>
        <begin position="174"/>
        <end position="194"/>
    </location>
</feature>
<evidence type="ECO:0000313" key="8">
    <source>
        <dbReference type="EMBL" id="PWR70008.1"/>
    </source>
</evidence>
<reference evidence="8 9" key="1">
    <citation type="submission" date="2018-05" db="EMBL/GenBank/DDBJ databases">
        <title>Draft genome of Methanospirillum lacunae Ki8-1.</title>
        <authorList>
            <person name="Dueholm M.S."/>
            <person name="Nielsen P.H."/>
            <person name="Bakmann L.F."/>
            <person name="Otzen D.E."/>
        </authorList>
    </citation>
    <scope>NUCLEOTIDE SEQUENCE [LARGE SCALE GENOMIC DNA]</scope>
    <source>
        <strain evidence="8 9">Ki8-1</strain>
    </source>
</reference>
<protein>
    <submittedName>
        <fullName evidence="8">MFS transporter</fullName>
    </submittedName>
</protein>
<evidence type="ECO:0000259" key="7">
    <source>
        <dbReference type="PROSITE" id="PS50850"/>
    </source>
</evidence>
<gene>
    <name evidence="8" type="ORF">DK846_16395</name>
</gene>
<feature type="domain" description="Major facilitator superfamily (MFS) profile" evidence="7">
    <location>
        <begin position="16"/>
        <end position="480"/>
    </location>
</feature>
<feature type="transmembrane region" description="Helical" evidence="6">
    <location>
        <begin position="275"/>
        <end position="299"/>
    </location>
</feature>
<dbReference type="AlphaFoldDB" id="A0A2V2N0E7"/>
<feature type="transmembrane region" description="Helical" evidence="6">
    <location>
        <begin position="206"/>
        <end position="225"/>
    </location>
</feature>
<dbReference type="RefSeq" id="WP_109970072.1">
    <property type="nucleotide sequence ID" value="NZ_CP176093.1"/>
</dbReference>
<dbReference type="PANTHER" id="PTHR42718:SF9">
    <property type="entry name" value="MAJOR FACILITATOR SUPERFAMILY MULTIDRUG TRANSPORTER MFSC"/>
    <property type="match status" value="1"/>
</dbReference>
<feature type="transmembrane region" description="Helical" evidence="6">
    <location>
        <begin position="339"/>
        <end position="358"/>
    </location>
</feature>
<sequence length="496" mass="54311">METQEEHSDHTRFTLLIISIALANFIAAFDATIVSVANPTISALFNILPGTTSSTLTVYVLVMAGLVLIFGSISDTIGYKKMFLTGFGIFTLGSFSCGFFPVFFDSFPALVASRAIQGIGASMITAIGPAMVAAFLPMEMRGKAMGTIFTFAGLGMALGPTVGGILIQYLSWSWIFYINIPIGVCAILLGLIVIPDLAGAQWIPGFDWAGAVLFFLGLAFLLFSISEGQAYGWMNPVIIGSMLLAICSLCLFMFCELRSNQPLLELRLFKQRNFFMINALTILMFVAFNGLVYLVPFYLQLVLKLSPYITGLVFTSFPVALMVGGICAGMLFNKIGGRNINIIGCIPLITGYFLAYYFQIFENYWYMVVCLVLVGMGSGLIWTSASNMVIHSVSKKYQGMISSFMSLSRFIPLIVGIPIFNIIFMLGIPDFPLTGGMNMQKLVSIDVVNLSLGFHQAFAYAFFVSILILIVAFFAYQQVHPDYRADPQPDTEIGKT</sequence>
<feature type="transmembrane region" description="Helical" evidence="6">
    <location>
        <begin position="305"/>
        <end position="332"/>
    </location>
</feature>
<feature type="transmembrane region" description="Helical" evidence="6">
    <location>
        <begin position="12"/>
        <end position="37"/>
    </location>
</feature>
<dbReference type="Pfam" id="PF07690">
    <property type="entry name" value="MFS_1"/>
    <property type="match status" value="1"/>
</dbReference>
<dbReference type="GO" id="GO:0022857">
    <property type="term" value="F:transmembrane transporter activity"/>
    <property type="evidence" value="ECO:0007669"/>
    <property type="project" value="InterPro"/>
</dbReference>
<keyword evidence="2" id="KW-0813">Transport</keyword>
<keyword evidence="3 6" id="KW-0812">Transmembrane</keyword>
<dbReference type="PANTHER" id="PTHR42718">
    <property type="entry name" value="MAJOR FACILITATOR SUPERFAMILY MULTIDRUG TRANSPORTER MFSC"/>
    <property type="match status" value="1"/>
</dbReference>
<dbReference type="Gene3D" id="1.20.1250.20">
    <property type="entry name" value="MFS general substrate transporter like domains"/>
    <property type="match status" value="1"/>
</dbReference>
<keyword evidence="4 6" id="KW-1133">Transmembrane helix</keyword>
<dbReference type="Proteomes" id="UP000245657">
    <property type="component" value="Unassembled WGS sequence"/>
</dbReference>
<name>A0A2V2N0E7_9EURY</name>
<feature type="transmembrane region" description="Helical" evidence="6">
    <location>
        <begin position="148"/>
        <end position="168"/>
    </location>
</feature>
<keyword evidence="5 6" id="KW-0472">Membrane</keyword>
<evidence type="ECO:0000256" key="5">
    <source>
        <dbReference type="ARBA" id="ARBA00023136"/>
    </source>
</evidence>
<evidence type="ECO:0000313" key="9">
    <source>
        <dbReference type="Proteomes" id="UP000245657"/>
    </source>
</evidence>
<dbReference type="SUPFAM" id="SSF103473">
    <property type="entry name" value="MFS general substrate transporter"/>
    <property type="match status" value="2"/>
</dbReference>
<dbReference type="CDD" id="cd17321">
    <property type="entry name" value="MFS_MMR_MDR_like"/>
    <property type="match status" value="1"/>
</dbReference>
<dbReference type="Gene3D" id="1.20.1720.10">
    <property type="entry name" value="Multidrug resistance protein D"/>
    <property type="match status" value="1"/>
</dbReference>
<dbReference type="InterPro" id="IPR011701">
    <property type="entry name" value="MFS"/>
</dbReference>
<evidence type="ECO:0000256" key="3">
    <source>
        <dbReference type="ARBA" id="ARBA00022692"/>
    </source>
</evidence>
<dbReference type="GeneID" id="97547535"/>
<feature type="transmembrane region" description="Helical" evidence="6">
    <location>
        <begin position="116"/>
        <end position="136"/>
    </location>
</feature>
<evidence type="ECO:0000256" key="2">
    <source>
        <dbReference type="ARBA" id="ARBA00022448"/>
    </source>
</evidence>
<evidence type="ECO:0000256" key="6">
    <source>
        <dbReference type="SAM" id="Phobius"/>
    </source>
</evidence>
<proteinExistence type="predicted"/>
<evidence type="ECO:0000256" key="4">
    <source>
        <dbReference type="ARBA" id="ARBA00022989"/>
    </source>
</evidence>
<feature type="transmembrane region" description="Helical" evidence="6">
    <location>
        <begin position="43"/>
        <end position="70"/>
    </location>
</feature>
<dbReference type="PROSITE" id="PS50850">
    <property type="entry name" value="MFS"/>
    <property type="match status" value="1"/>
</dbReference>
<keyword evidence="9" id="KW-1185">Reference proteome</keyword>
<feature type="transmembrane region" description="Helical" evidence="6">
    <location>
        <begin position="364"/>
        <end position="390"/>
    </location>
</feature>
<dbReference type="GO" id="GO:0016020">
    <property type="term" value="C:membrane"/>
    <property type="evidence" value="ECO:0007669"/>
    <property type="project" value="UniProtKB-SubCell"/>
</dbReference>
<organism evidence="8 9">
    <name type="scientific">Methanospirillum lacunae</name>
    <dbReference type="NCBI Taxonomy" id="668570"/>
    <lineage>
        <taxon>Archaea</taxon>
        <taxon>Methanobacteriati</taxon>
        <taxon>Methanobacteriota</taxon>
        <taxon>Stenosarchaea group</taxon>
        <taxon>Methanomicrobia</taxon>
        <taxon>Methanomicrobiales</taxon>
        <taxon>Methanospirillaceae</taxon>
        <taxon>Methanospirillum</taxon>
    </lineage>
</organism>